<evidence type="ECO:0000259" key="1">
    <source>
        <dbReference type="Pfam" id="PF03551"/>
    </source>
</evidence>
<comment type="caution">
    <text evidence="2">The sequence shown here is derived from an EMBL/GenBank/DDBJ whole genome shotgun (WGS) entry which is preliminary data.</text>
</comment>
<dbReference type="PANTHER" id="PTHR43252:SF7">
    <property type="entry name" value="TRANSCRIPTIONAL REGULATOR YQJI"/>
    <property type="match status" value="1"/>
</dbReference>
<dbReference type="AlphaFoldDB" id="A0A2D0NC19"/>
<dbReference type="Gene3D" id="1.10.10.10">
    <property type="entry name" value="Winged helix-like DNA-binding domain superfamily/Winged helix DNA-binding domain"/>
    <property type="match status" value="1"/>
</dbReference>
<dbReference type="PANTHER" id="PTHR43252">
    <property type="entry name" value="TRANSCRIPTIONAL REGULATOR YQJI"/>
    <property type="match status" value="1"/>
</dbReference>
<accession>A0A2D0NC19</accession>
<sequence>MKSYSKDLIAASTIPIVLSILQRGDNYGYRIIKEVQTISGGELNWKEGSLYPVLAKLEQNGLITSYKKKENGRTRKYYAIHQDGIKFLADVKNEWSSINQILAKLWNIQPNLTFS</sequence>
<evidence type="ECO:0000313" key="2">
    <source>
        <dbReference type="EMBL" id="PHN05936.1"/>
    </source>
</evidence>
<dbReference type="OrthoDB" id="9808017at2"/>
<keyword evidence="3" id="KW-1185">Reference proteome</keyword>
<dbReference type="EMBL" id="PDUD01000019">
    <property type="protein sequence ID" value="PHN05936.1"/>
    <property type="molecule type" value="Genomic_DNA"/>
</dbReference>
<dbReference type="RefSeq" id="WP_099150529.1">
    <property type="nucleotide sequence ID" value="NZ_PDUD01000019.1"/>
</dbReference>
<organism evidence="2 3">
    <name type="scientific">Flavilitoribacter nigricans (strain ATCC 23147 / DSM 23189 / NBRC 102662 / NCIMB 1420 / SS-2)</name>
    <name type="common">Lewinella nigricans</name>
    <dbReference type="NCBI Taxonomy" id="1122177"/>
    <lineage>
        <taxon>Bacteria</taxon>
        <taxon>Pseudomonadati</taxon>
        <taxon>Bacteroidota</taxon>
        <taxon>Saprospiria</taxon>
        <taxon>Saprospirales</taxon>
        <taxon>Lewinellaceae</taxon>
        <taxon>Flavilitoribacter</taxon>
    </lineage>
</organism>
<dbReference type="Pfam" id="PF03551">
    <property type="entry name" value="PadR"/>
    <property type="match status" value="1"/>
</dbReference>
<evidence type="ECO:0000313" key="3">
    <source>
        <dbReference type="Proteomes" id="UP000223913"/>
    </source>
</evidence>
<protein>
    <submittedName>
        <fullName evidence="2">PadR family transcriptional regulator</fullName>
    </submittedName>
</protein>
<dbReference type="InterPro" id="IPR036390">
    <property type="entry name" value="WH_DNA-bd_sf"/>
</dbReference>
<dbReference type="Proteomes" id="UP000223913">
    <property type="component" value="Unassembled WGS sequence"/>
</dbReference>
<gene>
    <name evidence="2" type="ORF">CRP01_13230</name>
</gene>
<feature type="domain" description="Transcription regulator PadR N-terminal" evidence="1">
    <location>
        <begin position="17"/>
        <end position="89"/>
    </location>
</feature>
<proteinExistence type="predicted"/>
<reference evidence="2 3" key="1">
    <citation type="submission" date="2017-10" db="EMBL/GenBank/DDBJ databases">
        <title>The draft genome sequence of Lewinella nigricans NBRC 102662.</title>
        <authorList>
            <person name="Wang K."/>
        </authorList>
    </citation>
    <scope>NUCLEOTIDE SEQUENCE [LARGE SCALE GENOMIC DNA]</scope>
    <source>
        <strain evidence="2 3">NBRC 102662</strain>
    </source>
</reference>
<name>A0A2D0NC19_FLAN2</name>
<dbReference type="SUPFAM" id="SSF46785">
    <property type="entry name" value="Winged helix' DNA-binding domain"/>
    <property type="match status" value="1"/>
</dbReference>
<dbReference type="InterPro" id="IPR005149">
    <property type="entry name" value="Tscrpt_reg_PadR_N"/>
</dbReference>
<dbReference type="InterPro" id="IPR036388">
    <property type="entry name" value="WH-like_DNA-bd_sf"/>
</dbReference>